<evidence type="ECO:0000313" key="9">
    <source>
        <dbReference type="Proteomes" id="UP000504724"/>
    </source>
</evidence>
<sequence>MLVMFFSLAQVFREKHRLQEKKDRFRKRVGLGIDFTQNFGAPYDCWWCRIGRALGSKNPKQLQILQTQLVGAGFREEWHIGAYFFIKFMLIFLAFFLGFVSWVFNGTSPLLMIALPLVTMFIPERVLVRQGEKRLEKINNQLPDYIDMITICMNAGLSYLVAIRRVTKELQNLSPEICFEFEYLVEQIQIGVPRVEALEQFAYRNPTRDIQNLVQVLVQNEKLGSSISEALTNFSRSMYQDRENLMEEKAAKTSAKMAIVILPFMLFPYVVLLLGEKLVMLGRGF</sequence>
<keyword evidence="3 6" id="KW-0812">Transmembrane</keyword>
<evidence type="ECO:0000256" key="2">
    <source>
        <dbReference type="ARBA" id="ARBA00022475"/>
    </source>
</evidence>
<feature type="transmembrane region" description="Helical" evidence="6">
    <location>
        <begin position="84"/>
        <end position="104"/>
    </location>
</feature>
<evidence type="ECO:0000256" key="1">
    <source>
        <dbReference type="ARBA" id="ARBA00004651"/>
    </source>
</evidence>
<dbReference type="PANTHER" id="PTHR35007">
    <property type="entry name" value="INTEGRAL MEMBRANE PROTEIN-RELATED"/>
    <property type="match status" value="1"/>
</dbReference>
<feature type="transmembrane region" description="Helical" evidence="6">
    <location>
        <begin position="110"/>
        <end position="128"/>
    </location>
</feature>
<accession>A0A7D4NS97</accession>
<evidence type="ECO:0000256" key="6">
    <source>
        <dbReference type="SAM" id="Phobius"/>
    </source>
</evidence>
<dbReference type="GO" id="GO:0005886">
    <property type="term" value="C:plasma membrane"/>
    <property type="evidence" value="ECO:0007669"/>
    <property type="project" value="UniProtKB-SubCell"/>
</dbReference>
<keyword evidence="2" id="KW-1003">Cell membrane</keyword>
<gene>
    <name evidence="8" type="ORF">HQN79_02955</name>
</gene>
<dbReference type="EMBL" id="CP054020">
    <property type="protein sequence ID" value="QKI90270.1"/>
    <property type="molecule type" value="Genomic_DNA"/>
</dbReference>
<dbReference type="Pfam" id="PF00482">
    <property type="entry name" value="T2SSF"/>
    <property type="match status" value="1"/>
</dbReference>
<feature type="domain" description="Type II secretion system protein GspF" evidence="7">
    <location>
        <begin position="146"/>
        <end position="274"/>
    </location>
</feature>
<evidence type="ECO:0000256" key="3">
    <source>
        <dbReference type="ARBA" id="ARBA00022692"/>
    </source>
</evidence>
<keyword evidence="9" id="KW-1185">Reference proteome</keyword>
<dbReference type="PANTHER" id="PTHR35007:SF2">
    <property type="entry name" value="PILUS ASSEMBLE PROTEIN"/>
    <property type="match status" value="1"/>
</dbReference>
<reference evidence="8 9" key="1">
    <citation type="submission" date="2020-05" db="EMBL/GenBank/DDBJ databases">
        <title>Thiomicrorhabdus sediminis sp.nov. and Thiomicrorhabdus xiamenensis sp.nov., novel sulfur-oxidizing bacteria isolated from coastal sediment.</title>
        <authorList>
            <person name="Liu X."/>
        </authorList>
    </citation>
    <scope>NUCLEOTIDE SEQUENCE [LARGE SCALE GENOMIC DNA]</scope>
    <source>
        <strain evidence="8 9">G2</strain>
    </source>
</reference>
<dbReference type="KEGG" id="txa:HQN79_02955"/>
<dbReference type="AlphaFoldDB" id="A0A7D4NS97"/>
<evidence type="ECO:0000259" key="7">
    <source>
        <dbReference type="Pfam" id="PF00482"/>
    </source>
</evidence>
<dbReference type="InterPro" id="IPR018076">
    <property type="entry name" value="T2SS_GspF_dom"/>
</dbReference>
<name>A0A7D4NS97_9GAMM</name>
<organism evidence="8 9">
    <name type="scientific">Thiomicrorhabdus xiamenensis</name>
    <dbReference type="NCBI Taxonomy" id="2739063"/>
    <lineage>
        <taxon>Bacteria</taxon>
        <taxon>Pseudomonadati</taxon>
        <taxon>Pseudomonadota</taxon>
        <taxon>Gammaproteobacteria</taxon>
        <taxon>Thiotrichales</taxon>
        <taxon>Piscirickettsiaceae</taxon>
        <taxon>Thiomicrorhabdus</taxon>
    </lineage>
</organism>
<evidence type="ECO:0000256" key="4">
    <source>
        <dbReference type="ARBA" id="ARBA00022989"/>
    </source>
</evidence>
<keyword evidence="4 6" id="KW-1133">Transmembrane helix</keyword>
<proteinExistence type="predicted"/>
<dbReference type="Proteomes" id="UP000504724">
    <property type="component" value="Chromosome"/>
</dbReference>
<evidence type="ECO:0000313" key="8">
    <source>
        <dbReference type="EMBL" id="QKI90270.1"/>
    </source>
</evidence>
<feature type="transmembrane region" description="Helical" evidence="6">
    <location>
        <begin position="255"/>
        <end position="275"/>
    </location>
</feature>
<comment type="subcellular location">
    <subcellularLocation>
        <location evidence="1">Cell membrane</location>
        <topology evidence="1">Multi-pass membrane protein</topology>
    </subcellularLocation>
</comment>
<evidence type="ECO:0000256" key="5">
    <source>
        <dbReference type="ARBA" id="ARBA00023136"/>
    </source>
</evidence>
<keyword evidence="5 6" id="KW-0472">Membrane</keyword>
<protein>
    <submittedName>
        <fullName evidence="8">Type II secretion system F family protein</fullName>
    </submittedName>
</protein>